<dbReference type="Gene3D" id="1.10.3210.10">
    <property type="entry name" value="Hypothetical protein af1432"/>
    <property type="match status" value="1"/>
</dbReference>
<dbReference type="PANTHER" id="PTHR21174">
    <property type="match status" value="1"/>
</dbReference>
<gene>
    <name evidence="1" type="ORF">ACFFHU_30470</name>
</gene>
<reference evidence="1 2" key="1">
    <citation type="submission" date="2024-09" db="EMBL/GenBank/DDBJ databases">
        <authorList>
            <person name="Sun Q."/>
            <person name="Mori K."/>
        </authorList>
    </citation>
    <scope>NUCLEOTIDE SEQUENCE [LARGE SCALE GENOMIC DNA]</scope>
    <source>
        <strain evidence="1 2">TBRC 2205</strain>
    </source>
</reference>
<evidence type="ECO:0000313" key="2">
    <source>
        <dbReference type="Proteomes" id="UP001589894"/>
    </source>
</evidence>
<dbReference type="PANTHER" id="PTHR21174:SF0">
    <property type="entry name" value="HD PHOSPHOHYDROLASE FAMILY PROTEIN-RELATED"/>
    <property type="match status" value="1"/>
</dbReference>
<dbReference type="Proteomes" id="UP001589894">
    <property type="component" value="Unassembled WGS sequence"/>
</dbReference>
<dbReference type="SUPFAM" id="SSF109604">
    <property type="entry name" value="HD-domain/PDEase-like"/>
    <property type="match status" value="1"/>
</dbReference>
<proteinExistence type="predicted"/>
<dbReference type="EMBL" id="JBHLUE010000034">
    <property type="protein sequence ID" value="MFC0568449.1"/>
    <property type="molecule type" value="Genomic_DNA"/>
</dbReference>
<organism evidence="1 2">
    <name type="scientific">Plantactinospora siamensis</name>
    <dbReference type="NCBI Taxonomy" id="555372"/>
    <lineage>
        <taxon>Bacteria</taxon>
        <taxon>Bacillati</taxon>
        <taxon>Actinomycetota</taxon>
        <taxon>Actinomycetes</taxon>
        <taxon>Micromonosporales</taxon>
        <taxon>Micromonosporaceae</taxon>
        <taxon>Plantactinospora</taxon>
    </lineage>
</organism>
<dbReference type="InterPro" id="IPR009218">
    <property type="entry name" value="HD_phosphohydro"/>
</dbReference>
<evidence type="ECO:0000313" key="1">
    <source>
        <dbReference type="EMBL" id="MFC0568449.1"/>
    </source>
</evidence>
<protein>
    <submittedName>
        <fullName evidence="1">Metal-dependent phosphohydrolase</fullName>
    </submittedName>
</protein>
<keyword evidence="2" id="KW-1185">Reference proteome</keyword>
<comment type="caution">
    <text evidence="1">The sequence shown here is derived from an EMBL/GenBank/DDBJ whole genome shotgun (WGS) entry which is preliminary data.</text>
</comment>
<sequence>MTALIDRWTATALAAGCRDRDAVTGVGTELLHRWREPHRQYHTEAHLRAVLSTVDEHAGAAADADLVRLAAWCHDAVYDCHAAAGHNERESAALAGTLLVEAGLPDTRIVEVERLVLLTATHRPEPGDRNGGLLCDADLAVLAGQPDEYDRYAAAVRREYAHVPDPLFRVGRATVLRELLALPELYRLPELAARWTEPARANMRRELAALTAAT</sequence>
<accession>A0ABV6P649</accession>
<dbReference type="RefSeq" id="WP_377343951.1">
    <property type="nucleotide sequence ID" value="NZ_JBHLUE010000034.1"/>
</dbReference>
<name>A0ABV6P649_9ACTN</name>
<dbReference type="PIRSF" id="PIRSF035170">
    <property type="entry name" value="HD_phosphohydro"/>
    <property type="match status" value="1"/>
</dbReference>